<evidence type="ECO:0000256" key="4">
    <source>
        <dbReference type="ARBA" id="ARBA00023065"/>
    </source>
</evidence>
<evidence type="ECO:0000313" key="7">
    <source>
        <dbReference type="Proteomes" id="UP000015101"/>
    </source>
</evidence>
<evidence type="ECO:0000313" key="6">
    <source>
        <dbReference type="EnsemblMetazoa" id="HelroP64807"/>
    </source>
</evidence>
<dbReference type="InParanoid" id="T1FXZ6"/>
<name>T1FXZ6_HELRO</name>
<proteinExistence type="inferred from homology"/>
<reference evidence="5 7" key="2">
    <citation type="journal article" date="2013" name="Nature">
        <title>Insights into bilaterian evolution from three spiralian genomes.</title>
        <authorList>
            <person name="Simakov O."/>
            <person name="Marletaz F."/>
            <person name="Cho S.J."/>
            <person name="Edsinger-Gonzales E."/>
            <person name="Havlak P."/>
            <person name="Hellsten U."/>
            <person name="Kuo D.H."/>
            <person name="Larsson T."/>
            <person name="Lv J."/>
            <person name="Arendt D."/>
            <person name="Savage R."/>
            <person name="Osoegawa K."/>
            <person name="de Jong P."/>
            <person name="Grimwood J."/>
            <person name="Chapman J.A."/>
            <person name="Shapiro H."/>
            <person name="Aerts A."/>
            <person name="Otillar R.P."/>
            <person name="Terry A.Y."/>
            <person name="Boore J.L."/>
            <person name="Grigoriev I.V."/>
            <person name="Lindberg D.R."/>
            <person name="Seaver E.C."/>
            <person name="Weisblat D.A."/>
            <person name="Putnam N.H."/>
            <person name="Rokhsar D.S."/>
        </authorList>
    </citation>
    <scope>NUCLEOTIDE SEQUENCE</scope>
</reference>
<accession>T1FXZ6</accession>
<organism evidence="6 7">
    <name type="scientific">Helobdella robusta</name>
    <name type="common">Californian leech</name>
    <dbReference type="NCBI Taxonomy" id="6412"/>
    <lineage>
        <taxon>Eukaryota</taxon>
        <taxon>Metazoa</taxon>
        <taxon>Spiralia</taxon>
        <taxon>Lophotrochozoa</taxon>
        <taxon>Annelida</taxon>
        <taxon>Clitellata</taxon>
        <taxon>Hirudinea</taxon>
        <taxon>Rhynchobdellida</taxon>
        <taxon>Glossiphoniidae</taxon>
        <taxon>Helobdella</taxon>
    </lineage>
</organism>
<dbReference type="EMBL" id="KB096324">
    <property type="protein sequence ID" value="ESO06110.1"/>
    <property type="molecule type" value="Genomic_DNA"/>
</dbReference>
<dbReference type="Proteomes" id="UP000015101">
    <property type="component" value="Unassembled WGS sequence"/>
</dbReference>
<dbReference type="Gene3D" id="1.20.5.2950">
    <property type="match status" value="1"/>
</dbReference>
<dbReference type="Pfam" id="PF03179">
    <property type="entry name" value="V-ATPase_G"/>
    <property type="match status" value="1"/>
</dbReference>
<evidence type="ECO:0000256" key="1">
    <source>
        <dbReference type="ARBA" id="ARBA00010066"/>
    </source>
</evidence>
<dbReference type="STRING" id="6412.T1FXZ6"/>
<dbReference type="InterPro" id="IPR005124">
    <property type="entry name" value="V-ATPase_G"/>
</dbReference>
<dbReference type="RefSeq" id="XP_009015478.1">
    <property type="nucleotide sequence ID" value="XM_009017230.1"/>
</dbReference>
<dbReference type="HOGENOM" id="CLU_3038332_0_0_1"/>
<evidence type="ECO:0000256" key="2">
    <source>
        <dbReference type="ARBA" id="ARBA00022448"/>
    </source>
</evidence>
<protein>
    <recommendedName>
        <fullName evidence="8">V-type proton ATPase subunit G</fullName>
    </recommendedName>
</protein>
<evidence type="ECO:0000256" key="3">
    <source>
        <dbReference type="ARBA" id="ARBA00022781"/>
    </source>
</evidence>
<dbReference type="GO" id="GO:0016471">
    <property type="term" value="C:vacuolar proton-transporting V-type ATPase complex"/>
    <property type="evidence" value="ECO:0007669"/>
    <property type="project" value="InterPro"/>
</dbReference>
<dbReference type="EMBL" id="AMQM01000554">
    <property type="status" value="NOT_ANNOTATED_CDS"/>
    <property type="molecule type" value="Genomic_DNA"/>
</dbReference>
<keyword evidence="7" id="KW-1185">Reference proteome</keyword>
<dbReference type="OrthoDB" id="250802at2759"/>
<dbReference type="GeneID" id="20213694"/>
<dbReference type="CTD" id="20213694"/>
<dbReference type="AlphaFoldDB" id="T1FXZ6"/>
<reference evidence="6" key="3">
    <citation type="submission" date="2015-06" db="UniProtKB">
        <authorList>
            <consortium name="EnsemblMetazoa"/>
        </authorList>
    </citation>
    <scope>IDENTIFICATION</scope>
</reference>
<gene>
    <name evidence="6" type="primary">20213694</name>
    <name evidence="5" type="ORF">HELRODRAFT_64807</name>
</gene>
<evidence type="ECO:0000313" key="5">
    <source>
        <dbReference type="EMBL" id="ESO06110.1"/>
    </source>
</evidence>
<dbReference type="GO" id="GO:0046961">
    <property type="term" value="F:proton-transporting ATPase activity, rotational mechanism"/>
    <property type="evidence" value="ECO:0007669"/>
    <property type="project" value="InterPro"/>
</dbReference>
<keyword evidence="2" id="KW-0813">Transport</keyword>
<comment type="similarity">
    <text evidence="1">Belongs to the V-ATPase G subunit family.</text>
</comment>
<reference evidence="7" key="1">
    <citation type="submission" date="2012-12" db="EMBL/GenBank/DDBJ databases">
        <authorList>
            <person name="Hellsten U."/>
            <person name="Grimwood J."/>
            <person name="Chapman J.A."/>
            <person name="Shapiro H."/>
            <person name="Aerts A."/>
            <person name="Otillar R.P."/>
            <person name="Terry A.Y."/>
            <person name="Boore J.L."/>
            <person name="Simakov O."/>
            <person name="Marletaz F."/>
            <person name="Cho S.-J."/>
            <person name="Edsinger-Gonzales E."/>
            <person name="Havlak P."/>
            <person name="Kuo D.-H."/>
            <person name="Larsson T."/>
            <person name="Lv J."/>
            <person name="Arendt D."/>
            <person name="Savage R."/>
            <person name="Osoegawa K."/>
            <person name="de Jong P."/>
            <person name="Lindberg D.R."/>
            <person name="Seaver E.C."/>
            <person name="Weisblat D.A."/>
            <person name="Putnam N.H."/>
            <person name="Grigoriev I.V."/>
            <person name="Rokhsar D.S."/>
        </authorList>
    </citation>
    <scope>NUCLEOTIDE SEQUENCE</scope>
</reference>
<dbReference type="EnsemblMetazoa" id="HelroT64807">
    <property type="protein sequence ID" value="HelroP64807"/>
    <property type="gene ID" value="HelroG64807"/>
</dbReference>
<keyword evidence="3" id="KW-0375">Hydrogen ion transport</keyword>
<keyword evidence="4" id="KW-0406">Ion transport</keyword>
<evidence type="ECO:0008006" key="8">
    <source>
        <dbReference type="Google" id="ProtNLM"/>
    </source>
</evidence>
<sequence length="55" mass="6280">IIGSRGDMQMQIDKKTVVMIEEINKSVQANKEKAIQKLLLLVCDIKPELHVNYRG</sequence>
<dbReference type="KEGG" id="hro:HELRODRAFT_64807"/>